<name>A0A501PLH1_9PROT</name>
<evidence type="ECO:0000313" key="3">
    <source>
        <dbReference type="Proteomes" id="UP000319148"/>
    </source>
</evidence>
<dbReference type="InterPro" id="IPR000801">
    <property type="entry name" value="Esterase-like"/>
</dbReference>
<dbReference type="Proteomes" id="UP000319148">
    <property type="component" value="Unassembled WGS sequence"/>
</dbReference>
<accession>A0A501PLH1</accession>
<dbReference type="SUPFAM" id="SSF53474">
    <property type="entry name" value="alpha/beta-Hydrolases"/>
    <property type="match status" value="1"/>
</dbReference>
<evidence type="ECO:0000313" key="2">
    <source>
        <dbReference type="EMBL" id="TPD60606.1"/>
    </source>
</evidence>
<sequence length="261" mass="29832">MKGLARIYVCVFSLCLSALIPGLANAAGVLSENIRISSQLLGYELQYRVYRPERITADLRLPLLFVTDGQWYLEYGNMKQVLDREIAAGHIRPLIAVFVDSRNPDNLSENRRLKEFFCNVDYAGFFARELVPRVSKDWPVSSRREDRVIMGLSFGAVNAACFGLMLNNIFAGVAMQSPANDQHLDVLRDLYKKEDRKPVRIFLSFGTQKEDNIAAGRRFKRTLAAKGYDLTYREVDEGHNWKNWGPLIDDALRTFFVPQED</sequence>
<evidence type="ECO:0000256" key="1">
    <source>
        <dbReference type="SAM" id="SignalP"/>
    </source>
</evidence>
<gene>
    <name evidence="2" type="ORF">FIV46_07695</name>
</gene>
<protein>
    <submittedName>
        <fullName evidence="2">Esterase family protein</fullName>
    </submittedName>
</protein>
<proteinExistence type="predicted"/>
<reference evidence="3" key="1">
    <citation type="submission" date="2019-06" db="EMBL/GenBank/DDBJ databases">
        <title>The complete genome of Emcibacter congregatus ZYLT.</title>
        <authorList>
            <person name="Zhao Z."/>
        </authorList>
    </citation>
    <scope>NUCLEOTIDE SEQUENCE [LARGE SCALE GENOMIC DNA]</scope>
    <source>
        <strain evidence="3">MCCC 1A06723</strain>
    </source>
</reference>
<dbReference type="EMBL" id="VFIY01000006">
    <property type="protein sequence ID" value="TPD60606.1"/>
    <property type="molecule type" value="Genomic_DNA"/>
</dbReference>
<dbReference type="Pfam" id="PF00756">
    <property type="entry name" value="Esterase"/>
    <property type="match status" value="1"/>
</dbReference>
<comment type="caution">
    <text evidence="2">The sequence shown here is derived from an EMBL/GenBank/DDBJ whole genome shotgun (WGS) entry which is preliminary data.</text>
</comment>
<dbReference type="OrthoDB" id="9803578at2"/>
<organism evidence="2 3">
    <name type="scientific">Emcibacter nanhaiensis</name>
    <dbReference type="NCBI Taxonomy" id="1505037"/>
    <lineage>
        <taxon>Bacteria</taxon>
        <taxon>Pseudomonadati</taxon>
        <taxon>Pseudomonadota</taxon>
        <taxon>Alphaproteobacteria</taxon>
        <taxon>Emcibacterales</taxon>
        <taxon>Emcibacteraceae</taxon>
        <taxon>Emcibacter</taxon>
    </lineage>
</organism>
<dbReference type="AlphaFoldDB" id="A0A501PLH1"/>
<dbReference type="InterPro" id="IPR029058">
    <property type="entry name" value="AB_hydrolase_fold"/>
</dbReference>
<keyword evidence="3" id="KW-1185">Reference proteome</keyword>
<dbReference type="InterPro" id="IPR050583">
    <property type="entry name" value="Mycobacterial_A85_antigen"/>
</dbReference>
<feature type="chain" id="PRO_5021392074" evidence="1">
    <location>
        <begin position="27"/>
        <end position="261"/>
    </location>
</feature>
<keyword evidence="1" id="KW-0732">Signal</keyword>
<dbReference type="Gene3D" id="3.40.50.1820">
    <property type="entry name" value="alpha/beta hydrolase"/>
    <property type="match status" value="1"/>
</dbReference>
<dbReference type="PANTHER" id="PTHR48098">
    <property type="entry name" value="ENTEROCHELIN ESTERASE-RELATED"/>
    <property type="match status" value="1"/>
</dbReference>
<feature type="signal peptide" evidence="1">
    <location>
        <begin position="1"/>
        <end position="26"/>
    </location>
</feature>
<dbReference type="PANTHER" id="PTHR48098:SF3">
    <property type="entry name" value="IRON(III) ENTEROBACTIN ESTERASE"/>
    <property type="match status" value="1"/>
</dbReference>